<protein>
    <submittedName>
        <fullName evidence="7">FAD/NAD(P)-binding domain-containing protein</fullName>
    </submittedName>
</protein>
<dbReference type="SUPFAM" id="SSF51905">
    <property type="entry name" value="FAD/NAD(P)-binding domain"/>
    <property type="match status" value="1"/>
</dbReference>
<reference evidence="7" key="1">
    <citation type="submission" date="2021-06" db="EMBL/GenBank/DDBJ databases">
        <title>Comparative genomics, transcriptomics and evolutionary studies reveal genomic signatures of adaptation to plant cell wall in hemibiotrophic fungi.</title>
        <authorList>
            <consortium name="DOE Joint Genome Institute"/>
            <person name="Baroncelli R."/>
            <person name="Diaz J.F."/>
            <person name="Benocci T."/>
            <person name="Peng M."/>
            <person name="Battaglia E."/>
            <person name="Haridas S."/>
            <person name="Andreopoulos W."/>
            <person name="Labutti K."/>
            <person name="Pangilinan J."/>
            <person name="Floch G.L."/>
            <person name="Makela M.R."/>
            <person name="Henrissat B."/>
            <person name="Grigoriev I.V."/>
            <person name="Crouch J.A."/>
            <person name="De Vries R.P."/>
            <person name="Sukno S.A."/>
            <person name="Thon M.R."/>
        </authorList>
    </citation>
    <scope>NUCLEOTIDE SEQUENCE</scope>
    <source>
        <strain evidence="7">MAFF235873</strain>
    </source>
</reference>
<dbReference type="Proteomes" id="UP001232148">
    <property type="component" value="Unassembled WGS sequence"/>
</dbReference>
<gene>
    <name evidence="7" type="ORF">LX32DRAFT_706803</name>
</gene>
<evidence type="ECO:0000256" key="3">
    <source>
        <dbReference type="ARBA" id="ARBA00022827"/>
    </source>
</evidence>
<evidence type="ECO:0000256" key="5">
    <source>
        <dbReference type="ARBA" id="ARBA00023033"/>
    </source>
</evidence>
<dbReference type="InterPro" id="IPR036188">
    <property type="entry name" value="FAD/NAD-bd_sf"/>
</dbReference>
<dbReference type="PANTHER" id="PTHR47178">
    <property type="entry name" value="MONOOXYGENASE, FAD-BINDING"/>
    <property type="match status" value="1"/>
</dbReference>
<dbReference type="GO" id="GO:0004497">
    <property type="term" value="F:monooxygenase activity"/>
    <property type="evidence" value="ECO:0007669"/>
    <property type="project" value="UniProtKB-KW"/>
</dbReference>
<dbReference type="AlphaFoldDB" id="A0AAD9LVQ7"/>
<dbReference type="GO" id="GO:0071949">
    <property type="term" value="F:FAD binding"/>
    <property type="evidence" value="ECO:0007669"/>
    <property type="project" value="InterPro"/>
</dbReference>
<evidence type="ECO:0000256" key="4">
    <source>
        <dbReference type="ARBA" id="ARBA00023002"/>
    </source>
</evidence>
<feature type="domain" description="FAD-binding" evidence="6">
    <location>
        <begin position="335"/>
        <end position="369"/>
    </location>
</feature>
<dbReference type="PANTHER" id="PTHR47178:SF6">
    <property type="entry name" value="FAD-BINDING DOMAIN-CONTAINING PROTEIN"/>
    <property type="match status" value="1"/>
</dbReference>
<evidence type="ECO:0000256" key="2">
    <source>
        <dbReference type="ARBA" id="ARBA00022630"/>
    </source>
</evidence>
<dbReference type="Gene3D" id="3.50.50.60">
    <property type="entry name" value="FAD/NAD(P)-binding domain"/>
    <property type="match status" value="1"/>
</dbReference>
<accession>A0AAD9LVQ7</accession>
<keyword evidence="5" id="KW-0503">Monooxygenase</keyword>
<evidence type="ECO:0000313" key="8">
    <source>
        <dbReference type="Proteomes" id="UP001232148"/>
    </source>
</evidence>
<evidence type="ECO:0000313" key="7">
    <source>
        <dbReference type="EMBL" id="KAK2023936.1"/>
    </source>
</evidence>
<organism evidence="7 8">
    <name type="scientific">Colletotrichum zoysiae</name>
    <dbReference type="NCBI Taxonomy" id="1216348"/>
    <lineage>
        <taxon>Eukaryota</taxon>
        <taxon>Fungi</taxon>
        <taxon>Dikarya</taxon>
        <taxon>Ascomycota</taxon>
        <taxon>Pezizomycotina</taxon>
        <taxon>Sordariomycetes</taxon>
        <taxon>Hypocreomycetidae</taxon>
        <taxon>Glomerellales</taxon>
        <taxon>Glomerellaceae</taxon>
        <taxon>Colletotrichum</taxon>
        <taxon>Colletotrichum graminicola species complex</taxon>
    </lineage>
</organism>
<proteinExistence type="predicted"/>
<dbReference type="Pfam" id="PF01494">
    <property type="entry name" value="FAD_binding_3"/>
    <property type="match status" value="1"/>
</dbReference>
<comment type="caution">
    <text evidence="7">The sequence shown here is derived from an EMBL/GenBank/DDBJ whole genome shotgun (WGS) entry which is preliminary data.</text>
</comment>
<evidence type="ECO:0000259" key="6">
    <source>
        <dbReference type="Pfam" id="PF01494"/>
    </source>
</evidence>
<dbReference type="EMBL" id="MU842981">
    <property type="protein sequence ID" value="KAK2023936.1"/>
    <property type="molecule type" value="Genomic_DNA"/>
</dbReference>
<keyword evidence="2" id="KW-0285">Flavoprotein</keyword>
<keyword evidence="8" id="KW-1185">Reference proteome</keyword>
<dbReference type="InterPro" id="IPR002938">
    <property type="entry name" value="FAD-bd"/>
</dbReference>
<dbReference type="PRINTS" id="PR00420">
    <property type="entry name" value="RNGMNOXGNASE"/>
</dbReference>
<name>A0AAD9LVQ7_9PEZI</name>
<keyword evidence="4" id="KW-0560">Oxidoreductase</keyword>
<comment type="cofactor">
    <cofactor evidence="1">
        <name>FAD</name>
        <dbReference type="ChEBI" id="CHEBI:57692"/>
    </cofactor>
</comment>
<evidence type="ECO:0000256" key="1">
    <source>
        <dbReference type="ARBA" id="ARBA00001974"/>
    </source>
</evidence>
<sequence length="459" mass="50072">MSSSKFLPHDSDHRKIRVAILGAGLSGLAAANGLLNDPAGRFNVQVFERDTIAFSSERGGYQIRISANGLKALKRVSDPELWSSIREICSTDGAEAPTIVDPDTFGVRLRLSDLKLYPKSRAIPRHGLRRALLQPLLVQERVHFNHNFKSFELLPGEGGGVRLHFEGQDPQEADILIAADGSGSKVNRQVGLNNKIKLQSQLLIQSRGVISRSERDKLPESLVKSGSVMFLGGTDATGFVSLYDPKQDPVTGATESYTLLWSIHLPIALGNDLVEKAGSDNQKLVPQLINYVRNDRGLGKPLETIMQSGNEFIRTGLLTSSFKPKKDWRKGIDKNSRVILIGDAMHPMTPGRGMGANQALTDAGNLVNLFQQTTFEKSVPSDGELAALVRTFDAEMYKRAFKMVKASETVTSLDLTTVQGKVFIAFVGMAMTVAGWVASALETIGLKAGEQVDYVLQEK</sequence>
<keyword evidence="3" id="KW-0274">FAD</keyword>